<protein>
    <submittedName>
        <fullName evidence="3">Uncharacterized protein</fullName>
    </submittedName>
</protein>
<dbReference type="EMBL" id="KL142397">
    <property type="protein sequence ID" value="KDR70445.1"/>
    <property type="molecule type" value="Genomic_DNA"/>
</dbReference>
<reference evidence="4" key="1">
    <citation type="journal article" date="2014" name="Proc. Natl. Acad. Sci. U.S.A.">
        <title>Extensive sampling of basidiomycete genomes demonstrates inadequacy of the white-rot/brown-rot paradigm for wood decay fungi.</title>
        <authorList>
            <person name="Riley R."/>
            <person name="Salamov A.A."/>
            <person name="Brown D.W."/>
            <person name="Nagy L.G."/>
            <person name="Floudas D."/>
            <person name="Held B.W."/>
            <person name="Levasseur A."/>
            <person name="Lombard V."/>
            <person name="Morin E."/>
            <person name="Otillar R."/>
            <person name="Lindquist E.A."/>
            <person name="Sun H."/>
            <person name="LaButti K.M."/>
            <person name="Schmutz J."/>
            <person name="Jabbour D."/>
            <person name="Luo H."/>
            <person name="Baker S.E."/>
            <person name="Pisabarro A.G."/>
            <person name="Walton J.D."/>
            <person name="Blanchette R.A."/>
            <person name="Henrissat B."/>
            <person name="Martin F."/>
            <person name="Cullen D."/>
            <person name="Hibbett D.S."/>
            <person name="Grigoriev I.V."/>
        </authorList>
    </citation>
    <scope>NUCLEOTIDE SEQUENCE [LARGE SCALE GENOMIC DNA]</scope>
    <source>
        <strain evidence="4">CBS 339.88</strain>
    </source>
</reference>
<feature type="transmembrane region" description="Helical" evidence="2">
    <location>
        <begin position="157"/>
        <end position="179"/>
    </location>
</feature>
<evidence type="ECO:0000256" key="2">
    <source>
        <dbReference type="SAM" id="Phobius"/>
    </source>
</evidence>
<dbReference type="HOGENOM" id="CLU_044614_1_0_1"/>
<gene>
    <name evidence="3" type="ORF">GALMADRAFT_76235</name>
</gene>
<feature type="compositionally biased region" description="Low complexity" evidence="1">
    <location>
        <begin position="286"/>
        <end position="298"/>
    </location>
</feature>
<evidence type="ECO:0000256" key="1">
    <source>
        <dbReference type="SAM" id="MobiDB-lite"/>
    </source>
</evidence>
<dbReference type="OrthoDB" id="3357408at2759"/>
<evidence type="ECO:0000313" key="4">
    <source>
        <dbReference type="Proteomes" id="UP000027222"/>
    </source>
</evidence>
<feature type="transmembrane region" description="Helical" evidence="2">
    <location>
        <begin position="114"/>
        <end position="137"/>
    </location>
</feature>
<accession>A0A067SHQ8</accession>
<feature type="transmembrane region" description="Helical" evidence="2">
    <location>
        <begin position="48"/>
        <end position="69"/>
    </location>
</feature>
<keyword evidence="2" id="KW-1133">Transmembrane helix</keyword>
<organism evidence="3 4">
    <name type="scientific">Galerina marginata (strain CBS 339.88)</name>
    <dbReference type="NCBI Taxonomy" id="685588"/>
    <lineage>
        <taxon>Eukaryota</taxon>
        <taxon>Fungi</taxon>
        <taxon>Dikarya</taxon>
        <taxon>Basidiomycota</taxon>
        <taxon>Agaricomycotina</taxon>
        <taxon>Agaricomycetes</taxon>
        <taxon>Agaricomycetidae</taxon>
        <taxon>Agaricales</taxon>
        <taxon>Agaricineae</taxon>
        <taxon>Strophariaceae</taxon>
        <taxon>Galerina</taxon>
    </lineage>
</organism>
<evidence type="ECO:0000313" key="3">
    <source>
        <dbReference type="EMBL" id="KDR70445.1"/>
    </source>
</evidence>
<name>A0A067SHQ8_GALM3</name>
<proteinExistence type="predicted"/>
<feature type="region of interest" description="Disordered" evidence="1">
    <location>
        <begin position="286"/>
        <end position="327"/>
    </location>
</feature>
<keyword evidence="4" id="KW-1185">Reference proteome</keyword>
<sequence length="327" mass="36457">MPQVPITEAHLIELFVESIMYGVHAVSAGYCIRTLLCTRNRWKTAHEISWAMFAVATTLLVNATFNVILQFHHTLKAFVFSTGPGGPLQSFLDISDWENIAKIYRCWVICDRSWLVIALPIFLWIGTFGAAVWVTFLEATLHSQVLLSGRQLKPAGTTFWALTTSLNIITTSLLVWRIWRVDRANMGVRVDHDFAGNRSPSALQRVIRIIVESGLMYTATACVIFVTDAVGSNALYPASGVEIQVTGVAFNLIIIRAARLSELKGTTRQSQHISWSTNLEFRHPTSIATRTTTATPQTLSIQDHEKSEAKMTPSEYSSDDLSNAERQ</sequence>
<dbReference type="AlphaFoldDB" id="A0A067SHQ8"/>
<dbReference type="Proteomes" id="UP000027222">
    <property type="component" value="Unassembled WGS sequence"/>
</dbReference>
<keyword evidence="2" id="KW-0812">Transmembrane</keyword>
<keyword evidence="2" id="KW-0472">Membrane</keyword>